<sequence length="345" mass="37273">MNGLVRRTILLCHRSTGLGRPFHSLKRVARRPQRPEAHVSPYRGGSKERSAQARRLSSSAGSAAQNGDDNSLPAFNELKKLFWISAVPMIGFGFTDNLVMILAGDAIDSTIGVRFGLSTLAAAGLGQCCSDTTGVLFGNTLDAAATRLGLPQPRLTPAQRAHPRSKAVQMVGACLGVVFGCLLGMSSLFLLDTKDTEKKKWFAHVEVAYERFLAEGRAAIGCERAVFLVVDESSGMFWSRYGEASQAKGKLLLFDLKKGVAGHTVRERKSEIIQDAYANPHFSPLADKHRGMKTDNMISCPIISEGGEVVAVLQLLNKAGGFTADDLRLAEMLARHMAICADVLE</sequence>
<keyword evidence="2 6" id="KW-0812">Transmembrane</keyword>
<evidence type="ECO:0000256" key="5">
    <source>
        <dbReference type="SAM" id="MobiDB-lite"/>
    </source>
</evidence>
<dbReference type="InterPro" id="IPR019537">
    <property type="entry name" value="TMEM65"/>
</dbReference>
<dbReference type="AlphaFoldDB" id="A0A6V1R239"/>
<evidence type="ECO:0000256" key="1">
    <source>
        <dbReference type="ARBA" id="ARBA00004141"/>
    </source>
</evidence>
<keyword evidence="3 6" id="KW-1133">Transmembrane helix</keyword>
<dbReference type="Gene3D" id="3.30.450.40">
    <property type="match status" value="1"/>
</dbReference>
<feature type="compositionally biased region" description="Low complexity" evidence="5">
    <location>
        <begin position="53"/>
        <end position="64"/>
    </location>
</feature>
<keyword evidence="4 6" id="KW-0472">Membrane</keyword>
<feature type="domain" description="GAF" evidence="7">
    <location>
        <begin position="204"/>
        <end position="345"/>
    </location>
</feature>
<dbReference type="PANTHER" id="PTHR21706">
    <property type="entry name" value="TRANSMEMBRANE PROTEIN 65"/>
    <property type="match status" value="1"/>
</dbReference>
<protein>
    <recommendedName>
        <fullName evidence="7">GAF domain-containing protein</fullName>
    </recommendedName>
</protein>
<evidence type="ECO:0000256" key="4">
    <source>
        <dbReference type="ARBA" id="ARBA00023136"/>
    </source>
</evidence>
<dbReference type="SMART" id="SM00065">
    <property type="entry name" value="GAF"/>
    <property type="match status" value="1"/>
</dbReference>
<feature type="transmembrane region" description="Helical" evidence="6">
    <location>
        <begin position="170"/>
        <end position="191"/>
    </location>
</feature>
<comment type="subcellular location">
    <subcellularLocation>
        <location evidence="1">Membrane</location>
        <topology evidence="1">Multi-pass membrane protein</topology>
    </subcellularLocation>
</comment>
<dbReference type="PANTHER" id="PTHR21706:SF15">
    <property type="entry name" value="TRANSMEMBRANE PROTEIN 65"/>
    <property type="match status" value="1"/>
</dbReference>
<dbReference type="EMBL" id="HBIU01027091">
    <property type="protein sequence ID" value="CAE0633786.1"/>
    <property type="molecule type" value="Transcribed_RNA"/>
</dbReference>
<evidence type="ECO:0000256" key="6">
    <source>
        <dbReference type="SAM" id="Phobius"/>
    </source>
</evidence>
<dbReference type="Pfam" id="PF10507">
    <property type="entry name" value="TMEM65"/>
    <property type="match status" value="1"/>
</dbReference>
<reference evidence="8" key="1">
    <citation type="submission" date="2021-01" db="EMBL/GenBank/DDBJ databases">
        <authorList>
            <person name="Corre E."/>
            <person name="Pelletier E."/>
            <person name="Niang G."/>
            <person name="Scheremetjew M."/>
            <person name="Finn R."/>
            <person name="Kale V."/>
            <person name="Holt S."/>
            <person name="Cochrane G."/>
            <person name="Meng A."/>
            <person name="Brown T."/>
            <person name="Cohen L."/>
        </authorList>
    </citation>
    <scope>NUCLEOTIDE SEQUENCE</scope>
    <source>
        <strain evidence="8">CCMP3107</strain>
    </source>
</reference>
<evidence type="ECO:0000256" key="2">
    <source>
        <dbReference type="ARBA" id="ARBA00022692"/>
    </source>
</evidence>
<dbReference type="InterPro" id="IPR003018">
    <property type="entry name" value="GAF"/>
</dbReference>
<dbReference type="SUPFAM" id="SSF55781">
    <property type="entry name" value="GAF domain-like"/>
    <property type="match status" value="1"/>
</dbReference>
<organism evidence="8">
    <name type="scientific">Heterosigma akashiwo</name>
    <name type="common">Chromophytic alga</name>
    <name type="synonym">Heterosigma carterae</name>
    <dbReference type="NCBI Taxonomy" id="2829"/>
    <lineage>
        <taxon>Eukaryota</taxon>
        <taxon>Sar</taxon>
        <taxon>Stramenopiles</taxon>
        <taxon>Ochrophyta</taxon>
        <taxon>Raphidophyceae</taxon>
        <taxon>Chattonellales</taxon>
        <taxon>Chattonellaceae</taxon>
        <taxon>Heterosigma</taxon>
    </lineage>
</organism>
<accession>A0A6V1R239</accession>
<dbReference type="GO" id="GO:0016020">
    <property type="term" value="C:membrane"/>
    <property type="evidence" value="ECO:0007669"/>
    <property type="project" value="UniProtKB-SubCell"/>
</dbReference>
<dbReference type="Pfam" id="PF13185">
    <property type="entry name" value="GAF_2"/>
    <property type="match status" value="1"/>
</dbReference>
<feature type="region of interest" description="Disordered" evidence="5">
    <location>
        <begin position="27"/>
        <end position="69"/>
    </location>
</feature>
<gene>
    <name evidence="8" type="ORF">HAKA00212_LOCUS12499</name>
</gene>
<dbReference type="GO" id="GO:0005739">
    <property type="term" value="C:mitochondrion"/>
    <property type="evidence" value="ECO:0007669"/>
    <property type="project" value="TreeGrafter"/>
</dbReference>
<evidence type="ECO:0000313" key="8">
    <source>
        <dbReference type="EMBL" id="CAE0633786.1"/>
    </source>
</evidence>
<dbReference type="InterPro" id="IPR029016">
    <property type="entry name" value="GAF-like_dom_sf"/>
</dbReference>
<proteinExistence type="predicted"/>
<name>A0A6V1R239_HETAK</name>
<evidence type="ECO:0000256" key="3">
    <source>
        <dbReference type="ARBA" id="ARBA00022989"/>
    </source>
</evidence>
<evidence type="ECO:0000259" key="7">
    <source>
        <dbReference type="SMART" id="SM00065"/>
    </source>
</evidence>